<dbReference type="AlphaFoldDB" id="G0UW58"/>
<gene>
    <name evidence="2" type="ORF">TCIL3000_10_3870</name>
</gene>
<accession>G0UW58</accession>
<proteinExistence type="predicted"/>
<feature type="compositionally biased region" description="Low complexity" evidence="1">
    <location>
        <begin position="156"/>
        <end position="173"/>
    </location>
</feature>
<organism evidence="2">
    <name type="scientific">Trypanosoma congolense (strain IL3000)</name>
    <dbReference type="NCBI Taxonomy" id="1068625"/>
    <lineage>
        <taxon>Eukaryota</taxon>
        <taxon>Discoba</taxon>
        <taxon>Euglenozoa</taxon>
        <taxon>Kinetoplastea</taxon>
        <taxon>Metakinetoplastina</taxon>
        <taxon>Trypanosomatida</taxon>
        <taxon>Trypanosomatidae</taxon>
        <taxon>Trypanosoma</taxon>
        <taxon>Nannomonas</taxon>
    </lineage>
</organism>
<reference evidence="2" key="1">
    <citation type="journal article" date="2012" name="Proc. Natl. Acad. Sci. U.S.A.">
        <title>Antigenic diversity is generated by distinct evolutionary mechanisms in African trypanosome species.</title>
        <authorList>
            <person name="Jackson A.P."/>
            <person name="Berry A."/>
            <person name="Aslett M."/>
            <person name="Allison H.C."/>
            <person name="Burton P."/>
            <person name="Vavrova-Anderson J."/>
            <person name="Brown R."/>
            <person name="Browne H."/>
            <person name="Corton N."/>
            <person name="Hauser H."/>
            <person name="Gamble J."/>
            <person name="Gilderthorp R."/>
            <person name="Marcello L."/>
            <person name="McQuillan J."/>
            <person name="Otto T.D."/>
            <person name="Quail M.A."/>
            <person name="Sanders M.J."/>
            <person name="van Tonder A."/>
            <person name="Ginger M.L."/>
            <person name="Field M.C."/>
            <person name="Barry J.D."/>
            <person name="Hertz-Fowler C."/>
            <person name="Berriman M."/>
        </authorList>
    </citation>
    <scope>NUCLEOTIDE SEQUENCE</scope>
    <source>
        <strain evidence="2">IL3000</strain>
    </source>
</reference>
<dbReference type="EMBL" id="HE575323">
    <property type="protein sequence ID" value="CCC93624.1"/>
    <property type="molecule type" value="Genomic_DNA"/>
</dbReference>
<dbReference type="VEuPathDB" id="TriTrypDB:TcIL3000_10_3870"/>
<protein>
    <submittedName>
        <fullName evidence="2">Uncharacterized protein</fullName>
    </submittedName>
</protein>
<evidence type="ECO:0000256" key="1">
    <source>
        <dbReference type="SAM" id="MobiDB-lite"/>
    </source>
</evidence>
<name>G0UW58_TRYCI</name>
<sequence>MAASEEMRKKAITQLSAVLQKLQEFNNGDQEGAQSFAEGIVDELCSTCVCKDAFRDQLMGLLANIRSLDGELLKMGPAAAATMRPQEMLSMEQRRERNRFLRKRIREHMLHDSTKMLCSTCKLVRRDRLNVNQLALDSEENGTHFDYNFDNQCQCSTRSGSTASSSTTSTSADGNDDSGESRRSRSGEGR</sequence>
<feature type="compositionally biased region" description="Basic and acidic residues" evidence="1">
    <location>
        <begin position="179"/>
        <end position="190"/>
    </location>
</feature>
<feature type="region of interest" description="Disordered" evidence="1">
    <location>
        <begin position="156"/>
        <end position="190"/>
    </location>
</feature>
<evidence type="ECO:0000313" key="2">
    <source>
        <dbReference type="EMBL" id="CCC93624.1"/>
    </source>
</evidence>